<proteinExistence type="predicted"/>
<dbReference type="AlphaFoldDB" id="A0A9P5YF28"/>
<dbReference type="SUPFAM" id="SSF81383">
    <property type="entry name" value="F-box domain"/>
    <property type="match status" value="1"/>
</dbReference>
<feature type="region of interest" description="Disordered" evidence="1">
    <location>
        <begin position="252"/>
        <end position="274"/>
    </location>
</feature>
<protein>
    <recommendedName>
        <fullName evidence="2">F-box domain-containing protein</fullName>
    </recommendedName>
</protein>
<feature type="compositionally biased region" description="Low complexity" evidence="1">
    <location>
        <begin position="258"/>
        <end position="273"/>
    </location>
</feature>
<reference evidence="3" key="1">
    <citation type="submission" date="2020-11" db="EMBL/GenBank/DDBJ databases">
        <authorList>
            <consortium name="DOE Joint Genome Institute"/>
            <person name="Ahrendt S."/>
            <person name="Riley R."/>
            <person name="Andreopoulos W."/>
            <person name="Labutti K."/>
            <person name="Pangilinan J."/>
            <person name="Ruiz-Duenas F.J."/>
            <person name="Barrasa J.M."/>
            <person name="Sanchez-Garcia M."/>
            <person name="Camarero S."/>
            <person name="Miyauchi S."/>
            <person name="Serrano A."/>
            <person name="Linde D."/>
            <person name="Babiker R."/>
            <person name="Drula E."/>
            <person name="Ayuso-Fernandez I."/>
            <person name="Pacheco R."/>
            <person name="Padilla G."/>
            <person name="Ferreira P."/>
            <person name="Barriuso J."/>
            <person name="Kellner H."/>
            <person name="Castanera R."/>
            <person name="Alfaro M."/>
            <person name="Ramirez L."/>
            <person name="Pisabarro A.G."/>
            <person name="Kuo A."/>
            <person name="Tritt A."/>
            <person name="Lipzen A."/>
            <person name="He G."/>
            <person name="Yan M."/>
            <person name="Ng V."/>
            <person name="Cullen D."/>
            <person name="Martin F."/>
            <person name="Rosso M.-N."/>
            <person name="Henrissat B."/>
            <person name="Hibbett D."/>
            <person name="Martinez A.T."/>
            <person name="Grigoriev I.V."/>
        </authorList>
    </citation>
    <scope>NUCLEOTIDE SEQUENCE</scope>
    <source>
        <strain evidence="3">CBS 247.69</strain>
    </source>
</reference>
<dbReference type="Proteomes" id="UP000807353">
    <property type="component" value="Unassembled WGS sequence"/>
</dbReference>
<gene>
    <name evidence="3" type="ORF">BDZ94DRAFT_1305907</name>
</gene>
<comment type="caution">
    <text evidence="3">The sequence shown here is derived from an EMBL/GenBank/DDBJ whole genome shotgun (WGS) entry which is preliminary data.</text>
</comment>
<dbReference type="InterPro" id="IPR036047">
    <property type="entry name" value="F-box-like_dom_sf"/>
</dbReference>
<dbReference type="Pfam" id="PF12937">
    <property type="entry name" value="F-box-like"/>
    <property type="match status" value="1"/>
</dbReference>
<dbReference type="CDD" id="cd09917">
    <property type="entry name" value="F-box_SF"/>
    <property type="match status" value="1"/>
</dbReference>
<evidence type="ECO:0000313" key="4">
    <source>
        <dbReference type="Proteomes" id="UP000807353"/>
    </source>
</evidence>
<feature type="domain" description="F-box" evidence="2">
    <location>
        <begin position="14"/>
        <end position="65"/>
    </location>
</feature>
<dbReference type="EMBL" id="MU150240">
    <property type="protein sequence ID" value="KAF9466666.1"/>
    <property type="molecule type" value="Genomic_DNA"/>
</dbReference>
<evidence type="ECO:0000256" key="1">
    <source>
        <dbReference type="SAM" id="MobiDB-lite"/>
    </source>
</evidence>
<dbReference type="InterPro" id="IPR001810">
    <property type="entry name" value="F-box_dom"/>
</dbReference>
<organism evidence="3 4">
    <name type="scientific">Collybia nuda</name>
    <dbReference type="NCBI Taxonomy" id="64659"/>
    <lineage>
        <taxon>Eukaryota</taxon>
        <taxon>Fungi</taxon>
        <taxon>Dikarya</taxon>
        <taxon>Basidiomycota</taxon>
        <taxon>Agaricomycotina</taxon>
        <taxon>Agaricomycetes</taxon>
        <taxon>Agaricomycetidae</taxon>
        <taxon>Agaricales</taxon>
        <taxon>Tricholomatineae</taxon>
        <taxon>Clitocybaceae</taxon>
        <taxon>Collybia</taxon>
    </lineage>
</organism>
<name>A0A9P5YF28_9AGAR</name>
<dbReference type="OrthoDB" id="3226064at2759"/>
<accession>A0A9P5YF28</accession>
<keyword evidence="4" id="KW-1185">Reference proteome</keyword>
<sequence>MLSPLSQPVASKFLSLPPELVEQVLILLAAGGFPSTIACLGQTCHYFHQLIFDPADNHLWREIFLTTFDDPRPLLGRLRAATTFAPIGDTRSNTEPLFDWVGEFTRRMDAKKTFEKYASRDNNKEIPPDLSQALKSLLAVLESASPFSPHQNNDFTTITPTFPPIIILHASPIPFPAEFKSRSSSWLEDVLKVGYPSYLIQKFLMDGHQRRQRKQGLEEAVWENSDEGKLFHKLVFLKGFLPLQYLPEADTSDIGTLNRSNSSSASTRSSQASIDEQLATAREMARTRVYNLRYLMPERCWGPFLPNNGKAREAILRTRFPDFEEEISRQITNVDGGVEHNSQLIHITSDANERFYPFLTIDGSNFYRADDEDLPSRGSDDDDDDDDLNFVTINGHAPDATFIAPKPHQVVPDYAFLAAARLLVEMNLREVLALDTNEPAGNPSVDASVSRLVDAFACLDLMRMGAAPSFWSESWSIFPNQQGEDFELLLKSPLDYRNGKGKARDTDDFEGWDWAGVTGEWKRSVCWLDYRDLLLHNLTGFPRENLEETMRIFPMTLRVSGYSKPPEPDLLDEHSPCELESLVWRLPVIHIEGESKGSDVDSTVIRRVKGCVRMIGDGAIRWSLTSSYPDEDSPEWLTEAVQIGSIGSAVGMLGMWTGAEHASTDPLGPVWAWKVA</sequence>
<evidence type="ECO:0000313" key="3">
    <source>
        <dbReference type="EMBL" id="KAF9466666.1"/>
    </source>
</evidence>
<evidence type="ECO:0000259" key="2">
    <source>
        <dbReference type="Pfam" id="PF12937"/>
    </source>
</evidence>